<keyword evidence="3" id="KW-1185">Reference proteome</keyword>
<name>A0ABD0KTJ8_9CAEN</name>
<organism evidence="2 3">
    <name type="scientific">Batillaria attramentaria</name>
    <dbReference type="NCBI Taxonomy" id="370345"/>
    <lineage>
        <taxon>Eukaryota</taxon>
        <taxon>Metazoa</taxon>
        <taxon>Spiralia</taxon>
        <taxon>Lophotrochozoa</taxon>
        <taxon>Mollusca</taxon>
        <taxon>Gastropoda</taxon>
        <taxon>Caenogastropoda</taxon>
        <taxon>Sorbeoconcha</taxon>
        <taxon>Cerithioidea</taxon>
        <taxon>Batillariidae</taxon>
        <taxon>Batillaria</taxon>
    </lineage>
</organism>
<comment type="caution">
    <text evidence="2">The sequence shown here is derived from an EMBL/GenBank/DDBJ whole genome shotgun (WGS) entry which is preliminary data.</text>
</comment>
<reference evidence="2 3" key="1">
    <citation type="journal article" date="2023" name="Sci. Data">
        <title>Genome assembly of the Korean intertidal mud-creeper Batillaria attramentaria.</title>
        <authorList>
            <person name="Patra A.K."/>
            <person name="Ho P.T."/>
            <person name="Jun S."/>
            <person name="Lee S.J."/>
            <person name="Kim Y."/>
            <person name="Won Y.J."/>
        </authorList>
    </citation>
    <scope>NUCLEOTIDE SEQUENCE [LARGE SCALE GENOMIC DNA]</scope>
    <source>
        <strain evidence="2">Wonlab-2016</strain>
    </source>
</reference>
<protein>
    <submittedName>
        <fullName evidence="2">Uncharacterized protein</fullName>
    </submittedName>
</protein>
<gene>
    <name evidence="2" type="ORF">BaRGS_00018156</name>
</gene>
<evidence type="ECO:0000313" key="3">
    <source>
        <dbReference type="Proteomes" id="UP001519460"/>
    </source>
</evidence>
<dbReference type="AlphaFoldDB" id="A0ABD0KTJ8"/>
<evidence type="ECO:0000313" key="2">
    <source>
        <dbReference type="EMBL" id="KAK7490553.1"/>
    </source>
</evidence>
<feature type="compositionally biased region" description="Polar residues" evidence="1">
    <location>
        <begin position="81"/>
        <end position="94"/>
    </location>
</feature>
<feature type="region of interest" description="Disordered" evidence="1">
    <location>
        <begin position="1"/>
        <end position="38"/>
    </location>
</feature>
<feature type="region of interest" description="Disordered" evidence="1">
    <location>
        <begin position="44"/>
        <end position="63"/>
    </location>
</feature>
<feature type="region of interest" description="Disordered" evidence="1">
    <location>
        <begin position="77"/>
        <end position="101"/>
    </location>
</feature>
<sequence length="101" mass="10895">MLSPVSSGPIASPMANLLKPVQLPEQPPHTSSERLRPCGRIYNPEHTKDSQLTSLQLTDSSPNLVATKHRPARWPLRVRTSPHNRTPGAPSSISAACGLCP</sequence>
<dbReference type="EMBL" id="JACVVK020000125">
    <property type="protein sequence ID" value="KAK7490553.1"/>
    <property type="molecule type" value="Genomic_DNA"/>
</dbReference>
<dbReference type="Proteomes" id="UP001519460">
    <property type="component" value="Unassembled WGS sequence"/>
</dbReference>
<evidence type="ECO:0000256" key="1">
    <source>
        <dbReference type="SAM" id="MobiDB-lite"/>
    </source>
</evidence>
<feature type="compositionally biased region" description="Low complexity" evidence="1">
    <location>
        <begin position="50"/>
        <end position="61"/>
    </location>
</feature>
<proteinExistence type="predicted"/>
<accession>A0ABD0KTJ8</accession>